<evidence type="ECO:0000313" key="8">
    <source>
        <dbReference type="Proteomes" id="UP000182589"/>
    </source>
</evidence>
<organism evidence="7 8">
    <name type="scientific">Alicyclobacillus hesperidum</name>
    <dbReference type="NCBI Taxonomy" id="89784"/>
    <lineage>
        <taxon>Bacteria</taxon>
        <taxon>Bacillati</taxon>
        <taxon>Bacillota</taxon>
        <taxon>Bacilli</taxon>
        <taxon>Bacillales</taxon>
        <taxon>Alicyclobacillaceae</taxon>
        <taxon>Alicyclobacillus</taxon>
    </lineage>
</organism>
<dbReference type="RefSeq" id="WP_006448292.1">
    <property type="nucleotide sequence ID" value="NZ_FNOJ01000002.1"/>
</dbReference>
<dbReference type="EMBL" id="FNOJ01000002">
    <property type="protein sequence ID" value="SDW14536.1"/>
    <property type="molecule type" value="Genomic_DNA"/>
</dbReference>
<dbReference type="GO" id="GO:0050660">
    <property type="term" value="F:flavin adenine dinucleotide binding"/>
    <property type="evidence" value="ECO:0007669"/>
    <property type="project" value="InterPro"/>
</dbReference>
<feature type="domain" description="FAD dependent oxidoreductase" evidence="6">
    <location>
        <begin position="6"/>
        <end position="350"/>
    </location>
</feature>
<keyword evidence="8" id="KW-1185">Reference proteome</keyword>
<name>A0A1H2R514_9BACL</name>
<dbReference type="GO" id="GO:0043799">
    <property type="term" value="F:glycine oxidase activity"/>
    <property type="evidence" value="ECO:0007669"/>
    <property type="project" value="UniProtKB-EC"/>
</dbReference>
<evidence type="ECO:0000256" key="5">
    <source>
        <dbReference type="ARBA" id="ARBA00050018"/>
    </source>
</evidence>
<dbReference type="Proteomes" id="UP000182589">
    <property type="component" value="Unassembled WGS sequence"/>
</dbReference>
<dbReference type="UniPathway" id="UPA00060"/>
<dbReference type="Pfam" id="PF01266">
    <property type="entry name" value="DAO"/>
    <property type="match status" value="1"/>
</dbReference>
<sequence>MTAGYDVVVVGGGAIGMASAWRLAQAGMKVLVVDKGRLGGEASSAAAGMLGAQLEAHRAGSFYELCRESRALYPTYVAELLEFTGIDAQLVQNGILQLAYTEADATLLHERAYWQRQAGDSAVWMDASEVQAAEPVIRPVYGGLFLPDDGNVSAPRLVKALAKAVGMSCDVREGSPVSAISPETGGTFVVTTATDRFHADKVLLTAGAWSSSLLRPLGYTWEIQPVKGQMLSIRPPFGVSLRRTVYVGGTYLVPKRDGTVVVGATEERDAGFNRDVTIGGISALSEALREIAPGLSHAEFLQSWTGLRPGSPDGEPRIGELPGLPGLMIAIGHFRNGILLSAVTAQMVAAAATGRGWPERWQPFHAAQTVQIGR</sequence>
<keyword evidence="3" id="KW-0560">Oxidoreductase</keyword>
<dbReference type="SUPFAM" id="SSF54373">
    <property type="entry name" value="FAD-linked reductases, C-terminal domain"/>
    <property type="match status" value="1"/>
</dbReference>
<accession>A0A1H2R514</accession>
<dbReference type="PANTHER" id="PTHR13847:SF289">
    <property type="entry name" value="GLYCINE OXIDASE"/>
    <property type="match status" value="1"/>
</dbReference>
<dbReference type="SUPFAM" id="SSF51905">
    <property type="entry name" value="FAD/NAD(P)-binding domain"/>
    <property type="match status" value="1"/>
</dbReference>
<gene>
    <name evidence="7" type="ORF">SAMN04489725_102167</name>
</gene>
<reference evidence="8" key="1">
    <citation type="submission" date="2016-10" db="EMBL/GenBank/DDBJ databases">
        <authorList>
            <person name="Varghese N."/>
        </authorList>
    </citation>
    <scope>NUCLEOTIDE SEQUENCE [LARGE SCALE GENOMIC DNA]</scope>
    <source>
        <strain evidence="8">DSM 12489</strain>
    </source>
</reference>
<dbReference type="NCBIfam" id="TIGR02352">
    <property type="entry name" value="thiamin_ThiO"/>
    <property type="match status" value="1"/>
</dbReference>
<dbReference type="InterPro" id="IPR006076">
    <property type="entry name" value="FAD-dep_OxRdtase"/>
</dbReference>
<dbReference type="InterPro" id="IPR036188">
    <property type="entry name" value="FAD/NAD-bd_sf"/>
</dbReference>
<dbReference type="PANTHER" id="PTHR13847">
    <property type="entry name" value="SARCOSINE DEHYDROGENASE-RELATED"/>
    <property type="match status" value="1"/>
</dbReference>
<dbReference type="GO" id="GO:0009229">
    <property type="term" value="P:thiamine diphosphate biosynthetic process"/>
    <property type="evidence" value="ECO:0007669"/>
    <property type="project" value="UniProtKB-UniPathway"/>
</dbReference>
<protein>
    <recommendedName>
        <fullName evidence="5">glycine oxidase</fullName>
        <ecNumber evidence="5">1.4.3.19</ecNumber>
    </recommendedName>
</protein>
<proteinExistence type="predicted"/>
<evidence type="ECO:0000259" key="6">
    <source>
        <dbReference type="Pfam" id="PF01266"/>
    </source>
</evidence>
<dbReference type="GO" id="GO:0005737">
    <property type="term" value="C:cytoplasm"/>
    <property type="evidence" value="ECO:0007669"/>
    <property type="project" value="TreeGrafter"/>
</dbReference>
<comment type="pathway">
    <text evidence="1">Cofactor biosynthesis; thiamine diphosphate biosynthesis.</text>
</comment>
<dbReference type="Gene3D" id="3.30.9.10">
    <property type="entry name" value="D-Amino Acid Oxidase, subunit A, domain 2"/>
    <property type="match status" value="1"/>
</dbReference>
<evidence type="ECO:0000313" key="7">
    <source>
        <dbReference type="EMBL" id="SDW14536.1"/>
    </source>
</evidence>
<evidence type="ECO:0000256" key="2">
    <source>
        <dbReference type="ARBA" id="ARBA00022977"/>
    </source>
</evidence>
<evidence type="ECO:0000256" key="3">
    <source>
        <dbReference type="ARBA" id="ARBA00023002"/>
    </source>
</evidence>
<dbReference type="STRING" id="89784.SAMN04489725_102167"/>
<dbReference type="GO" id="GO:0009228">
    <property type="term" value="P:thiamine biosynthetic process"/>
    <property type="evidence" value="ECO:0007669"/>
    <property type="project" value="UniProtKB-KW"/>
</dbReference>
<keyword evidence="2" id="KW-0784">Thiamine biosynthesis</keyword>
<dbReference type="EC" id="1.4.3.19" evidence="5"/>
<evidence type="ECO:0000256" key="1">
    <source>
        <dbReference type="ARBA" id="ARBA00004948"/>
    </source>
</evidence>
<dbReference type="Gene3D" id="3.50.50.60">
    <property type="entry name" value="FAD/NAD(P)-binding domain"/>
    <property type="match status" value="1"/>
</dbReference>
<evidence type="ECO:0000256" key="4">
    <source>
        <dbReference type="ARBA" id="ARBA00049872"/>
    </source>
</evidence>
<dbReference type="InterPro" id="IPR012727">
    <property type="entry name" value="Gly_oxidase_ThiO"/>
</dbReference>
<dbReference type="AlphaFoldDB" id="A0A1H2R514"/>
<comment type="catalytic activity">
    <reaction evidence="4">
        <text>glycine + O2 + H2O = glyoxylate + H2O2 + NH4(+)</text>
        <dbReference type="Rhea" id="RHEA:11532"/>
        <dbReference type="ChEBI" id="CHEBI:15377"/>
        <dbReference type="ChEBI" id="CHEBI:15379"/>
        <dbReference type="ChEBI" id="CHEBI:16240"/>
        <dbReference type="ChEBI" id="CHEBI:28938"/>
        <dbReference type="ChEBI" id="CHEBI:36655"/>
        <dbReference type="ChEBI" id="CHEBI:57305"/>
        <dbReference type="EC" id="1.4.3.19"/>
    </reaction>
</comment>